<dbReference type="InterPro" id="IPR011010">
    <property type="entry name" value="DNA_brk_join_enz"/>
</dbReference>
<dbReference type="PROSITE" id="PS51898">
    <property type="entry name" value="TYR_RECOMBINASE"/>
    <property type="match status" value="1"/>
</dbReference>
<dbReference type="AlphaFoldDB" id="A0A7Z0E629"/>
<protein>
    <recommendedName>
        <fullName evidence="3">Tyr recombinase domain-containing protein</fullName>
    </recommendedName>
</protein>
<dbReference type="GO" id="GO:0015074">
    <property type="term" value="P:DNA integration"/>
    <property type="evidence" value="ECO:0007669"/>
    <property type="project" value="InterPro"/>
</dbReference>
<dbReference type="EMBL" id="JACCFQ010000001">
    <property type="protein sequence ID" value="NYJ15720.1"/>
    <property type="molecule type" value="Genomic_DNA"/>
</dbReference>
<evidence type="ECO:0000259" key="3">
    <source>
        <dbReference type="PROSITE" id="PS51898"/>
    </source>
</evidence>
<name>A0A7Z0E629_9MICC</name>
<dbReference type="InterPro" id="IPR002104">
    <property type="entry name" value="Integrase_catalytic"/>
</dbReference>
<dbReference type="Proteomes" id="UP000560069">
    <property type="component" value="Unassembled WGS sequence"/>
</dbReference>
<keyword evidence="1" id="KW-0233">DNA recombination</keyword>
<dbReference type="Gene3D" id="1.10.443.10">
    <property type="entry name" value="Intergrase catalytic core"/>
    <property type="match status" value="1"/>
</dbReference>
<comment type="caution">
    <text evidence="4">The sequence shown here is derived from an EMBL/GenBank/DDBJ whole genome shotgun (WGS) entry which is preliminary data.</text>
</comment>
<reference evidence="4 5" key="1">
    <citation type="submission" date="2020-07" db="EMBL/GenBank/DDBJ databases">
        <title>Sequencing the genomes of 1000 actinobacteria strains.</title>
        <authorList>
            <person name="Klenk H.-P."/>
        </authorList>
    </citation>
    <scope>NUCLEOTIDE SEQUENCE [LARGE SCALE GENOMIC DNA]</scope>
    <source>
        <strain evidence="4 5">DSM 15664</strain>
    </source>
</reference>
<dbReference type="RefSeq" id="WP_343050545.1">
    <property type="nucleotide sequence ID" value="NZ_BAAALK010000001.1"/>
</dbReference>
<dbReference type="SUPFAM" id="SSF56349">
    <property type="entry name" value="DNA breaking-rejoining enzymes"/>
    <property type="match status" value="1"/>
</dbReference>
<dbReference type="GO" id="GO:0003677">
    <property type="term" value="F:DNA binding"/>
    <property type="evidence" value="ECO:0007669"/>
    <property type="project" value="InterPro"/>
</dbReference>
<dbReference type="GO" id="GO:0006310">
    <property type="term" value="P:DNA recombination"/>
    <property type="evidence" value="ECO:0007669"/>
    <property type="project" value="UniProtKB-KW"/>
</dbReference>
<dbReference type="Pfam" id="PF00589">
    <property type="entry name" value="Phage_integrase"/>
    <property type="match status" value="1"/>
</dbReference>
<evidence type="ECO:0000313" key="5">
    <source>
        <dbReference type="Proteomes" id="UP000560069"/>
    </source>
</evidence>
<accession>A0A7Z0E629</accession>
<keyword evidence="5" id="KW-1185">Reference proteome</keyword>
<feature type="region of interest" description="Disordered" evidence="2">
    <location>
        <begin position="86"/>
        <end position="113"/>
    </location>
</feature>
<evidence type="ECO:0000256" key="2">
    <source>
        <dbReference type="SAM" id="MobiDB-lite"/>
    </source>
</evidence>
<proteinExistence type="predicted"/>
<gene>
    <name evidence="4" type="ORF">HNR11_000254</name>
</gene>
<dbReference type="InterPro" id="IPR013762">
    <property type="entry name" value="Integrase-like_cat_sf"/>
</dbReference>
<evidence type="ECO:0000313" key="4">
    <source>
        <dbReference type="EMBL" id="NYJ15720.1"/>
    </source>
</evidence>
<feature type="domain" description="Tyr recombinase" evidence="3">
    <location>
        <begin position="1"/>
        <end position="83"/>
    </location>
</feature>
<evidence type="ECO:0000256" key="1">
    <source>
        <dbReference type="ARBA" id="ARBA00023172"/>
    </source>
</evidence>
<organism evidence="4 5">
    <name type="scientific">Nesterenkonia sandarakina</name>
    <dbReference type="NCBI Taxonomy" id="272918"/>
    <lineage>
        <taxon>Bacteria</taxon>
        <taxon>Bacillati</taxon>
        <taxon>Actinomycetota</taxon>
        <taxon>Actinomycetes</taxon>
        <taxon>Micrococcales</taxon>
        <taxon>Micrococcaceae</taxon>
        <taxon>Nesterenkonia</taxon>
    </lineage>
</organism>
<sequence length="126" mass="13960">MAFHQGDGRPWTSEADLDRWRAFLASAGVSPMRVHDRRHTAATMLLLQGVEERVVMEMMGWSQMSMLNRYQHVMEELLREASGKMGDALFGGSSAPEPEPTPPPEPEPEADSTVVSFADFAARRAG</sequence>